<dbReference type="EMBL" id="JBBMFA010000104">
    <property type="protein sequence ID" value="MEQ2521260.1"/>
    <property type="molecule type" value="Genomic_DNA"/>
</dbReference>
<comment type="caution">
    <text evidence="1">The sequence shown here is derived from an EMBL/GenBank/DDBJ whole genome shotgun (WGS) entry which is preliminary data.</text>
</comment>
<dbReference type="PANTHER" id="PTHR34070">
    <property type="entry name" value="ARMADILLO-TYPE FOLD"/>
    <property type="match status" value="1"/>
</dbReference>
<dbReference type="RefSeq" id="WP_349216770.1">
    <property type="nucleotide sequence ID" value="NZ_JBBMFA010000104.1"/>
</dbReference>
<evidence type="ECO:0000313" key="2">
    <source>
        <dbReference type="Proteomes" id="UP001477672"/>
    </source>
</evidence>
<keyword evidence="2" id="KW-1185">Reference proteome</keyword>
<organism evidence="1 2">
    <name type="scientific">Ruthenibacterium intestinale</name>
    <dbReference type="NCBI Taxonomy" id="3133163"/>
    <lineage>
        <taxon>Bacteria</taxon>
        <taxon>Bacillati</taxon>
        <taxon>Bacillota</taxon>
        <taxon>Clostridia</taxon>
        <taxon>Eubacteriales</taxon>
        <taxon>Oscillospiraceae</taxon>
        <taxon>Ruthenibacterium</taxon>
    </lineage>
</organism>
<protein>
    <submittedName>
        <fullName evidence="1">DNA alkylation repair protein</fullName>
    </submittedName>
</protein>
<dbReference type="Pfam" id="PF08713">
    <property type="entry name" value="DNA_alkylation"/>
    <property type="match status" value="1"/>
</dbReference>
<dbReference type="SUPFAM" id="SSF48371">
    <property type="entry name" value="ARM repeat"/>
    <property type="match status" value="1"/>
</dbReference>
<reference evidence="1 2" key="1">
    <citation type="submission" date="2024-03" db="EMBL/GenBank/DDBJ databases">
        <title>Human intestinal bacterial collection.</title>
        <authorList>
            <person name="Pauvert C."/>
            <person name="Hitch T.C.A."/>
            <person name="Clavel T."/>
        </authorList>
    </citation>
    <scope>NUCLEOTIDE SEQUENCE [LARGE SCALE GENOMIC DNA]</scope>
    <source>
        <strain evidence="1 2">CLA-JM-H11</strain>
    </source>
</reference>
<gene>
    <name evidence="1" type="ORF">WMO24_12585</name>
</gene>
<dbReference type="Gene3D" id="1.25.10.90">
    <property type="match status" value="1"/>
</dbReference>
<proteinExistence type="predicted"/>
<dbReference type="InterPro" id="IPR016024">
    <property type="entry name" value="ARM-type_fold"/>
</dbReference>
<name>A0ABV1GHE6_9FIRM</name>
<dbReference type="PANTHER" id="PTHR34070:SF1">
    <property type="entry name" value="DNA ALKYLATION REPAIR PROTEIN"/>
    <property type="match status" value="1"/>
</dbReference>
<dbReference type="CDD" id="cd06561">
    <property type="entry name" value="AlkD_like"/>
    <property type="match status" value="1"/>
</dbReference>
<dbReference type="InterPro" id="IPR014825">
    <property type="entry name" value="DNA_alkylation"/>
</dbReference>
<sequence>MTYVQQQLYALAEPEYAAFSSRLLPPLDIPLLGVRLPSLRKMARVLSRQGLAPALEQLTDETFEEIMLQGMVIGSAEAPLGQTLQAVAQFLPKITNWSVCDSFCCGLRIAQRFPREVWDFLLPLLHSPLPYSVRFAVVMLLDHYRTQEYLDAALQQLICVNHPHPSVQMAVAWALSMYYVRFPKATFAAMQHLTDPEIRRLTVRKICESRQASPQQKAVLRQWRKELESCAQ</sequence>
<dbReference type="Proteomes" id="UP001477672">
    <property type="component" value="Unassembled WGS sequence"/>
</dbReference>
<evidence type="ECO:0000313" key="1">
    <source>
        <dbReference type="EMBL" id="MEQ2521260.1"/>
    </source>
</evidence>
<accession>A0ABV1GHE6</accession>